<dbReference type="InterPro" id="IPR016195">
    <property type="entry name" value="Pol/histidinol_Pase-like"/>
</dbReference>
<dbReference type="HAMAP" id="MF_00756">
    <property type="entry name" value="RNase_P_3"/>
    <property type="match status" value="1"/>
</dbReference>
<evidence type="ECO:0000256" key="3">
    <source>
        <dbReference type="ARBA" id="ARBA00022722"/>
    </source>
</evidence>
<keyword evidence="8" id="KW-1185">Reference proteome</keyword>
<organism evidence="7 8">
    <name type="scientific">Methanospirillum purgamenti</name>
    <dbReference type="NCBI Taxonomy" id="2834276"/>
    <lineage>
        <taxon>Archaea</taxon>
        <taxon>Methanobacteriati</taxon>
        <taxon>Methanobacteriota</taxon>
        <taxon>Stenosarchaea group</taxon>
        <taxon>Methanomicrobia</taxon>
        <taxon>Methanomicrobiales</taxon>
        <taxon>Methanospirillaceae</taxon>
        <taxon>Methanospirillum</taxon>
    </lineage>
</organism>
<keyword evidence="2 6" id="KW-0819">tRNA processing</keyword>
<evidence type="ECO:0000313" key="7">
    <source>
        <dbReference type="EMBL" id="QVV88807.1"/>
    </source>
</evidence>
<comment type="similarity">
    <text evidence="6">Belongs to the eukaryotic/archaeal RNase P protein component 3 family.</text>
</comment>
<dbReference type="GO" id="GO:0001682">
    <property type="term" value="P:tRNA 5'-leader removal"/>
    <property type="evidence" value="ECO:0007669"/>
    <property type="project" value="UniProtKB-UniRule"/>
</dbReference>
<name>A0A8E7AWA6_9EURY</name>
<dbReference type="GO" id="GO:0004526">
    <property type="term" value="F:ribonuclease P activity"/>
    <property type="evidence" value="ECO:0007669"/>
    <property type="project" value="UniProtKB-UniRule"/>
</dbReference>
<dbReference type="SUPFAM" id="SSF89550">
    <property type="entry name" value="PHP domain-like"/>
    <property type="match status" value="1"/>
</dbReference>
<evidence type="ECO:0000256" key="1">
    <source>
        <dbReference type="ARBA" id="ARBA00022490"/>
    </source>
</evidence>
<dbReference type="KEGG" id="mrtj:KHC33_16100"/>
<comment type="subcellular location">
    <subcellularLocation>
        <location evidence="6">Cytoplasm</location>
    </subcellularLocation>
</comment>
<evidence type="ECO:0000256" key="5">
    <source>
        <dbReference type="ARBA" id="ARBA00022801"/>
    </source>
</evidence>
<evidence type="ECO:0000256" key="2">
    <source>
        <dbReference type="ARBA" id="ARBA00022694"/>
    </source>
</evidence>
<dbReference type="EC" id="3.1.26.5" evidence="6"/>
<dbReference type="Pfam" id="PF01876">
    <property type="entry name" value="RNase_P_p30"/>
    <property type="match status" value="1"/>
</dbReference>
<comment type="subunit">
    <text evidence="6">Consists of a catalytic RNA component and at least 4-5 protein subunits.</text>
</comment>
<dbReference type="GO" id="GO:0005737">
    <property type="term" value="C:cytoplasm"/>
    <property type="evidence" value="ECO:0007669"/>
    <property type="project" value="UniProtKB-SubCell"/>
</dbReference>
<dbReference type="EMBL" id="CP075546">
    <property type="protein sequence ID" value="QVV88807.1"/>
    <property type="molecule type" value="Genomic_DNA"/>
</dbReference>
<dbReference type="Gene3D" id="3.20.20.140">
    <property type="entry name" value="Metal-dependent hydrolases"/>
    <property type="match status" value="1"/>
</dbReference>
<keyword evidence="4 6" id="KW-0255">Endonuclease</keyword>
<accession>A0A8E7AWA6</accession>
<proteinExistence type="inferred from homology"/>
<dbReference type="RefSeq" id="WP_214419610.1">
    <property type="nucleotide sequence ID" value="NZ_CP075546.1"/>
</dbReference>
<keyword evidence="5 6" id="KW-0378">Hydrolase</keyword>
<dbReference type="InterPro" id="IPR023539">
    <property type="entry name" value="RNase_P_comp-3_arc"/>
</dbReference>
<comment type="function">
    <text evidence="6">Part of ribonuclease P, a protein complex that generates mature tRNA molecules by cleaving their 5'-ends.</text>
</comment>
<dbReference type="GO" id="GO:0030677">
    <property type="term" value="C:ribonuclease P complex"/>
    <property type="evidence" value="ECO:0007669"/>
    <property type="project" value="UniProtKB-UniRule"/>
</dbReference>
<evidence type="ECO:0000313" key="8">
    <source>
        <dbReference type="Proteomes" id="UP000680656"/>
    </source>
</evidence>
<keyword evidence="1 6" id="KW-0963">Cytoplasm</keyword>
<evidence type="ECO:0000256" key="6">
    <source>
        <dbReference type="HAMAP-Rule" id="MF_00756"/>
    </source>
</evidence>
<comment type="catalytic activity">
    <reaction evidence="6">
        <text>Endonucleolytic cleavage of RNA, removing 5'-extranucleotides from tRNA precursor.</text>
        <dbReference type="EC" id="3.1.26.5"/>
    </reaction>
</comment>
<keyword evidence="3 6" id="KW-0540">Nuclease</keyword>
<dbReference type="Proteomes" id="UP000680656">
    <property type="component" value="Chromosome"/>
</dbReference>
<dbReference type="InterPro" id="IPR002738">
    <property type="entry name" value="RNase_P_p30"/>
</dbReference>
<dbReference type="AlphaFoldDB" id="A0A8E7AWA6"/>
<protein>
    <recommendedName>
        <fullName evidence="6">Ribonuclease P protein component 3</fullName>
        <shortName evidence="6">RNase P component 3</shortName>
        <ecNumber evidence="6">3.1.26.5</ecNumber>
    </recommendedName>
    <alternativeName>
        <fullName evidence="6">Rpp30</fullName>
    </alternativeName>
</protein>
<sequence length="213" mass="23871">MHLFDGCVFPYPLGTVSISRYARELHDLGYTGCIVSGQCSPFGTYDIPVWTARYLTNIPARLLTREAGKPAREDEVVYIQAGDASFNRTVLTTPGVHVLMDVHNTPKDGFDRYCAQLAAEREVGIGLCTQPLIELQGGGRQKVIRKYEEIFTLQNRYEFPLVLSSHATDITHLKSPREIIRLFSLICDDENLLKSSFGTIHQIKNRSGPVVEV</sequence>
<reference evidence="7 8" key="1">
    <citation type="submission" date="2021-05" db="EMBL/GenBank/DDBJ databases">
        <title>A novel Methanospirillum isolate from a pyrite-forming mixed culture.</title>
        <authorList>
            <person name="Bunk B."/>
            <person name="Sproer C."/>
            <person name="Spring S."/>
            <person name="Pester M."/>
        </authorList>
    </citation>
    <scope>NUCLEOTIDE SEQUENCE [LARGE SCALE GENOMIC DNA]</scope>
    <source>
        <strain evidence="7 8">J.3.6.1-F.2.7.3</strain>
    </source>
</reference>
<dbReference type="GeneID" id="65098738"/>
<gene>
    <name evidence="6" type="primary">rnp3</name>
    <name evidence="7" type="ORF">KHC33_16100</name>
</gene>
<evidence type="ECO:0000256" key="4">
    <source>
        <dbReference type="ARBA" id="ARBA00022759"/>
    </source>
</evidence>